<dbReference type="GO" id="GO:0072330">
    <property type="term" value="P:monocarboxylic acid biosynthetic process"/>
    <property type="evidence" value="ECO:0007669"/>
    <property type="project" value="UniProtKB-ARBA"/>
</dbReference>
<dbReference type="Gene3D" id="3.40.50.1820">
    <property type="entry name" value="alpha/beta hydrolase"/>
    <property type="match status" value="1"/>
</dbReference>
<dbReference type="GeneID" id="81374933"/>
<keyword evidence="3" id="KW-1185">Reference proteome</keyword>
<evidence type="ECO:0000313" key="3">
    <source>
        <dbReference type="Proteomes" id="UP001147747"/>
    </source>
</evidence>
<dbReference type="OrthoDB" id="3200163at2759"/>
<dbReference type="GO" id="GO:0017000">
    <property type="term" value="P:antibiotic biosynthetic process"/>
    <property type="evidence" value="ECO:0007669"/>
    <property type="project" value="UniProtKB-ARBA"/>
</dbReference>
<name>A0A9X0B5E2_9EURO</name>
<dbReference type="PANTHER" id="PTHR43142:SF11">
    <property type="entry name" value="CARBOXYLIC ESTER HYDROLASE"/>
    <property type="match status" value="1"/>
</dbReference>
<evidence type="ECO:0000259" key="1">
    <source>
        <dbReference type="Pfam" id="PF00135"/>
    </source>
</evidence>
<sequence>MTTILKTEALGDIRGKSDGIVSQFLGIQYATLKNRLADAELIEQRHGGILDATRDGPTALSPPIGCQLELSHVQQSLPSKDLPQSDVNCLNLNIAVPSNATPSSNLPVLFFIHGGGLFIGANSWPQNDLGRLVNLSVERNVPVVMVAINDVLTISSYRLGAPGFLTSEELRNAGFKANNGLRDQRVALQWVHRHIRDFGGNPDNITAAGMSAGGASVTYHLHSKEPLFKRAISMSGTSLLSKAMTYEEHEKNYNDAMAALGLSNSSPAERVKAILEMPANELISRLPPSISPSPAVDSDIVIPGVTYAEVGNSESTHLPGKTWCSDLLIGDAEVDASIFEFLAPQMRVNSAKKFISAVRKVLESYPDEARRILDEYNITEETPDDEAIYSVLNFITDIIFHAPALTFALGWKGNAYVYHFNEGNPWDGPWKNRANHILDVAYLFQNFREYLSPEQTRVCTSFAEDFFKFCHGVPAWPAITPGDLSAGFSARVYGPSHQGEITRVTTKAFGEESRRRSVLFECASKISLDRLANVVAIFKSG</sequence>
<dbReference type="InterPro" id="IPR002018">
    <property type="entry name" value="CarbesteraseB"/>
</dbReference>
<evidence type="ECO:0000313" key="2">
    <source>
        <dbReference type="EMBL" id="KAJ5388775.1"/>
    </source>
</evidence>
<dbReference type="EMBL" id="JAPZBU010000009">
    <property type="protein sequence ID" value="KAJ5388775.1"/>
    <property type="molecule type" value="Genomic_DNA"/>
</dbReference>
<organism evidence="2 3">
    <name type="scientific">Penicillium cosmopolitanum</name>
    <dbReference type="NCBI Taxonomy" id="1131564"/>
    <lineage>
        <taxon>Eukaryota</taxon>
        <taxon>Fungi</taxon>
        <taxon>Dikarya</taxon>
        <taxon>Ascomycota</taxon>
        <taxon>Pezizomycotina</taxon>
        <taxon>Eurotiomycetes</taxon>
        <taxon>Eurotiomycetidae</taxon>
        <taxon>Eurotiales</taxon>
        <taxon>Aspergillaceae</taxon>
        <taxon>Penicillium</taxon>
    </lineage>
</organism>
<protein>
    <recommendedName>
        <fullName evidence="1">Carboxylesterase type B domain-containing protein</fullName>
    </recommendedName>
</protein>
<reference evidence="2" key="1">
    <citation type="submission" date="2022-12" db="EMBL/GenBank/DDBJ databases">
        <authorList>
            <person name="Petersen C."/>
        </authorList>
    </citation>
    <scope>NUCLEOTIDE SEQUENCE</scope>
    <source>
        <strain evidence="2">IBT 29677</strain>
    </source>
</reference>
<gene>
    <name evidence="2" type="ORF">N7509_011316</name>
</gene>
<comment type="caution">
    <text evidence="2">The sequence shown here is derived from an EMBL/GenBank/DDBJ whole genome shotgun (WGS) entry which is preliminary data.</text>
</comment>
<reference evidence="2" key="2">
    <citation type="journal article" date="2023" name="IMA Fungus">
        <title>Comparative genomic study of the Penicillium genus elucidates a diverse pangenome and 15 lateral gene transfer events.</title>
        <authorList>
            <person name="Petersen C."/>
            <person name="Sorensen T."/>
            <person name="Nielsen M.R."/>
            <person name="Sondergaard T.E."/>
            <person name="Sorensen J.L."/>
            <person name="Fitzpatrick D.A."/>
            <person name="Frisvad J.C."/>
            <person name="Nielsen K.L."/>
        </authorList>
    </citation>
    <scope>NUCLEOTIDE SEQUENCE</scope>
    <source>
        <strain evidence="2">IBT 29677</strain>
    </source>
</reference>
<dbReference type="Pfam" id="PF00135">
    <property type="entry name" value="COesterase"/>
    <property type="match status" value="1"/>
</dbReference>
<proteinExistence type="predicted"/>
<feature type="domain" description="Carboxylesterase type B" evidence="1">
    <location>
        <begin position="4"/>
        <end position="449"/>
    </location>
</feature>
<dbReference type="PANTHER" id="PTHR43142">
    <property type="entry name" value="CARBOXYLIC ESTER HYDROLASE"/>
    <property type="match status" value="1"/>
</dbReference>
<accession>A0A9X0B5E2</accession>
<dbReference type="RefSeq" id="XP_056486573.1">
    <property type="nucleotide sequence ID" value="XM_056635953.1"/>
</dbReference>
<dbReference type="AlphaFoldDB" id="A0A9X0B5E2"/>
<dbReference type="Proteomes" id="UP001147747">
    <property type="component" value="Unassembled WGS sequence"/>
</dbReference>
<dbReference type="InterPro" id="IPR029058">
    <property type="entry name" value="AB_hydrolase_fold"/>
</dbReference>
<dbReference type="SUPFAM" id="SSF53474">
    <property type="entry name" value="alpha/beta-Hydrolases"/>
    <property type="match status" value="1"/>
</dbReference>